<evidence type="ECO:0000313" key="3">
    <source>
        <dbReference type="Proteomes" id="UP001592531"/>
    </source>
</evidence>
<dbReference type="RefSeq" id="WP_380542486.1">
    <property type="nucleotide sequence ID" value="NZ_JBHFAB010000029.1"/>
</dbReference>
<feature type="transmembrane region" description="Helical" evidence="1">
    <location>
        <begin position="66"/>
        <end position="99"/>
    </location>
</feature>
<gene>
    <name evidence="2" type="ORF">ACEZDE_29350</name>
</gene>
<keyword evidence="1" id="KW-0472">Membrane</keyword>
<evidence type="ECO:0000256" key="1">
    <source>
        <dbReference type="SAM" id="Phobius"/>
    </source>
</evidence>
<feature type="transmembrane region" description="Helical" evidence="1">
    <location>
        <begin position="119"/>
        <end position="137"/>
    </location>
</feature>
<organism evidence="2 3">
    <name type="scientific">Streptacidiphilus cavernicola</name>
    <dbReference type="NCBI Taxonomy" id="3342716"/>
    <lineage>
        <taxon>Bacteria</taxon>
        <taxon>Bacillati</taxon>
        <taxon>Actinomycetota</taxon>
        <taxon>Actinomycetes</taxon>
        <taxon>Kitasatosporales</taxon>
        <taxon>Streptomycetaceae</taxon>
        <taxon>Streptacidiphilus</taxon>
    </lineage>
</organism>
<evidence type="ECO:0008006" key="4">
    <source>
        <dbReference type="Google" id="ProtNLM"/>
    </source>
</evidence>
<name>A0ABV6W4N9_9ACTN</name>
<comment type="caution">
    <text evidence="2">The sequence shown here is derived from an EMBL/GenBank/DDBJ whole genome shotgun (WGS) entry which is preliminary data.</text>
</comment>
<dbReference type="EMBL" id="JBHFAB010000029">
    <property type="protein sequence ID" value="MFC1420718.1"/>
    <property type="molecule type" value="Genomic_DNA"/>
</dbReference>
<reference evidence="2 3" key="1">
    <citation type="submission" date="2024-09" db="EMBL/GenBank/DDBJ databases">
        <authorList>
            <person name="Lee S.D."/>
        </authorList>
    </citation>
    <scope>NUCLEOTIDE SEQUENCE [LARGE SCALE GENOMIC DNA]</scope>
    <source>
        <strain evidence="2 3">N8-3</strain>
    </source>
</reference>
<keyword evidence="3" id="KW-1185">Reference proteome</keyword>
<accession>A0ABV6W4N9</accession>
<keyword evidence="1" id="KW-0812">Transmembrane</keyword>
<evidence type="ECO:0000313" key="2">
    <source>
        <dbReference type="EMBL" id="MFC1420718.1"/>
    </source>
</evidence>
<dbReference type="Proteomes" id="UP001592531">
    <property type="component" value="Unassembled WGS sequence"/>
</dbReference>
<protein>
    <recommendedName>
        <fullName evidence="4">Histidine kinase</fullName>
    </recommendedName>
</protein>
<sequence length="161" mass="16500">MSGTQLLFRTVGRRGRVLPASAPVTPAAPAARAGLVAPMALVAAFAVAAPVSVLLAATGERPHPTVVLVVLTMAAFGVGLAAADLLGGVAIGLVCWLFLDGFDADRWGVLGWDGHADAVRLGVLVAAGMLGALARCLRVRYLSSRQLGSRPLRSADPLRRG</sequence>
<feature type="transmembrane region" description="Helical" evidence="1">
    <location>
        <begin position="35"/>
        <end position="57"/>
    </location>
</feature>
<proteinExistence type="predicted"/>
<keyword evidence="1" id="KW-1133">Transmembrane helix</keyword>